<dbReference type="Proteomes" id="UP000032522">
    <property type="component" value="Unassembled WGS sequence"/>
</dbReference>
<protein>
    <submittedName>
        <fullName evidence="1">Uncharacterized protein</fullName>
    </submittedName>
</protein>
<reference evidence="1 2" key="1">
    <citation type="submission" date="2015-01" db="EMBL/GenBank/DDBJ databases">
        <authorList>
            <person name="Filippidou S."/>
            <person name="Jeanneret N."/>
            <person name="Russel-Delif L."/>
            <person name="Junier T."/>
            <person name="Wunderlin T."/>
            <person name="Molina V."/>
            <person name="Johnson S.L."/>
            <person name="Davenport K.W."/>
            <person name="Chain P.S."/>
            <person name="Dorador C."/>
            <person name="Junier P."/>
        </authorList>
    </citation>
    <scope>NUCLEOTIDE SEQUENCE [LARGE SCALE GENOMIC DNA]</scope>
    <source>
        <strain evidence="1 2">Et7/4</strain>
    </source>
</reference>
<dbReference type="PATRIC" id="fig|1462.6.peg.3427"/>
<sequence>MQNKKSRAKSVQNFFKFYRILSDSRKSKNDCKCSRIKGFTISYPNRSDVGNGDGGSRTHVQRHRHLSIYERSRYISLRRPFRLPTGLPAASLIRLFPHPQAADLGVARSI</sequence>
<gene>
    <name evidence="1" type="ORF">LG52_3123</name>
</gene>
<name>A0A0D8BPH2_GEOKU</name>
<accession>A0A0D8BPH2</accession>
<evidence type="ECO:0000313" key="1">
    <source>
        <dbReference type="EMBL" id="KJE26031.1"/>
    </source>
</evidence>
<dbReference type="AlphaFoldDB" id="A0A0D8BPH2"/>
<dbReference type="EMBL" id="JYBP01000003">
    <property type="protein sequence ID" value="KJE26031.1"/>
    <property type="molecule type" value="Genomic_DNA"/>
</dbReference>
<proteinExistence type="predicted"/>
<organism evidence="1 2">
    <name type="scientific">Geobacillus kaustophilus</name>
    <dbReference type="NCBI Taxonomy" id="1462"/>
    <lineage>
        <taxon>Bacteria</taxon>
        <taxon>Bacillati</taxon>
        <taxon>Bacillota</taxon>
        <taxon>Bacilli</taxon>
        <taxon>Bacillales</taxon>
        <taxon>Anoxybacillaceae</taxon>
        <taxon>Geobacillus</taxon>
        <taxon>Geobacillus thermoleovorans group</taxon>
    </lineage>
</organism>
<comment type="caution">
    <text evidence="1">The sequence shown here is derived from an EMBL/GenBank/DDBJ whole genome shotgun (WGS) entry which is preliminary data.</text>
</comment>
<evidence type="ECO:0000313" key="2">
    <source>
        <dbReference type="Proteomes" id="UP000032522"/>
    </source>
</evidence>